<name>A0A9F7QXW2_ICTPU</name>
<feature type="region of interest" description="Disordered" evidence="11">
    <location>
        <begin position="1756"/>
        <end position="1787"/>
    </location>
</feature>
<dbReference type="Pfam" id="PF00078">
    <property type="entry name" value="RVT_1"/>
    <property type="match status" value="1"/>
</dbReference>
<dbReference type="GeneID" id="108259350"/>
<dbReference type="GO" id="GO:0046556">
    <property type="term" value="F:alpha-L-arabinofuranosidase activity"/>
    <property type="evidence" value="ECO:0007669"/>
    <property type="project" value="InterPro"/>
</dbReference>
<feature type="region of interest" description="Disordered" evidence="11">
    <location>
        <begin position="2264"/>
        <end position="2298"/>
    </location>
</feature>
<reference evidence="15" key="1">
    <citation type="journal article" date="2016" name="Nat. Commun.">
        <title>The channel catfish genome sequence provides insights into the evolution of scale formation in teleosts.</title>
        <authorList>
            <person name="Liu Z."/>
            <person name="Liu S."/>
            <person name="Yao J."/>
            <person name="Bao L."/>
            <person name="Zhang J."/>
            <person name="Li Y."/>
            <person name="Jiang C."/>
            <person name="Sun L."/>
            <person name="Wang R."/>
            <person name="Zhang Y."/>
            <person name="Zhou T."/>
            <person name="Zeng Q."/>
            <person name="Fu Q."/>
            <person name="Gao S."/>
            <person name="Li N."/>
            <person name="Koren S."/>
            <person name="Jiang Y."/>
            <person name="Zimin A."/>
            <person name="Xu P."/>
            <person name="Phillippy A.M."/>
            <person name="Geng X."/>
            <person name="Song L."/>
            <person name="Sun F."/>
            <person name="Li C."/>
            <person name="Wang X."/>
            <person name="Chen A."/>
            <person name="Jin Y."/>
            <person name="Yuan Z."/>
            <person name="Yang Y."/>
            <person name="Tan S."/>
            <person name="Peatman E."/>
            <person name="Lu J."/>
            <person name="Qin Z."/>
            <person name="Dunham R."/>
            <person name="Li Z."/>
            <person name="Sonstegard T."/>
            <person name="Feng J."/>
            <person name="Danzmann R.G."/>
            <person name="Schroeder S."/>
            <person name="Scheffler B."/>
            <person name="Duke M.V."/>
            <person name="Ballard L."/>
            <person name="Kucuktas H."/>
            <person name="Kaltenboeck L."/>
            <person name="Liu H."/>
            <person name="Armbruster J."/>
            <person name="Xie Y."/>
            <person name="Kirby M.L."/>
            <person name="Tian Y."/>
            <person name="Flanagan M.E."/>
            <person name="Mu W."/>
            <person name="Waldbieser G.C."/>
        </authorList>
    </citation>
    <scope>NUCLEOTIDE SEQUENCE [LARGE SCALE GENOMIC DNA]</scope>
    <source>
        <strain evidence="15">SDA103</strain>
    </source>
</reference>
<dbReference type="Pfam" id="PF25962">
    <property type="entry name" value="TIL_OTOGL_Mucin"/>
    <property type="match status" value="1"/>
</dbReference>
<dbReference type="InterPro" id="IPR058753">
    <property type="entry name" value="TIL_OTOGL_Mucin"/>
</dbReference>
<dbReference type="InterPro" id="IPR001846">
    <property type="entry name" value="VWF_type-D"/>
</dbReference>
<keyword evidence="5" id="KW-0677">Repeat</keyword>
<dbReference type="SMART" id="SM00041">
    <property type="entry name" value="CT"/>
    <property type="match status" value="1"/>
</dbReference>
<evidence type="ECO:0000313" key="16">
    <source>
        <dbReference type="RefSeq" id="XP_053532419.1"/>
    </source>
</evidence>
<dbReference type="CDD" id="cd19941">
    <property type="entry name" value="TIL"/>
    <property type="match status" value="3"/>
</dbReference>
<dbReference type="InterPro" id="IPR043128">
    <property type="entry name" value="Rev_trsase/Diguanyl_cyclase"/>
</dbReference>
<feature type="compositionally biased region" description="Low complexity" evidence="11">
    <location>
        <begin position="1756"/>
        <end position="1765"/>
    </location>
</feature>
<evidence type="ECO:0000256" key="11">
    <source>
        <dbReference type="SAM" id="MobiDB-lite"/>
    </source>
</evidence>
<proteinExistence type="inferred from homology"/>
<dbReference type="KEGG" id="ipu:108259350"/>
<dbReference type="SMART" id="SM00215">
    <property type="entry name" value="VWC_out"/>
    <property type="match status" value="1"/>
</dbReference>
<comment type="similarity">
    <text evidence="8">Belongs to the otogelin family.</text>
</comment>
<dbReference type="GO" id="GO:0046373">
    <property type="term" value="P:L-arabinose metabolic process"/>
    <property type="evidence" value="ECO:0007669"/>
    <property type="project" value="InterPro"/>
</dbReference>
<dbReference type="SMART" id="SM00832">
    <property type="entry name" value="C8"/>
    <property type="match status" value="4"/>
</dbReference>
<dbReference type="InterPro" id="IPR058754">
    <property type="entry name" value="OTOGL-like_N"/>
</dbReference>
<dbReference type="Pfam" id="PF05270">
    <property type="entry name" value="AbfB"/>
    <property type="match status" value="1"/>
</dbReference>
<keyword evidence="7" id="KW-0325">Glycoprotein</keyword>
<dbReference type="CDD" id="cd01647">
    <property type="entry name" value="RT_LTR"/>
    <property type="match status" value="1"/>
</dbReference>
<dbReference type="Gene3D" id="2.80.10.50">
    <property type="match status" value="1"/>
</dbReference>
<comment type="caution">
    <text evidence="10">Lacks conserved residue(s) required for the propagation of feature annotation.</text>
</comment>
<evidence type="ECO:0000256" key="2">
    <source>
        <dbReference type="ARBA" id="ARBA00010879"/>
    </source>
</evidence>
<dbReference type="InterPro" id="IPR043502">
    <property type="entry name" value="DNA/RNA_pol_sf"/>
</dbReference>
<dbReference type="InterPro" id="IPR000742">
    <property type="entry name" value="EGF"/>
</dbReference>
<dbReference type="InterPro" id="IPR002919">
    <property type="entry name" value="TIL_dom"/>
</dbReference>
<comment type="similarity">
    <text evidence="2">Belongs to the beta type-B retroviral polymerase family. HERV class-II K(HML-2) pol subfamily.</text>
</comment>
<feature type="domain" description="EGF-like" evidence="13">
    <location>
        <begin position="238"/>
        <end position="271"/>
    </location>
</feature>
<keyword evidence="15" id="KW-1185">Reference proteome</keyword>
<dbReference type="InterPro" id="IPR007934">
    <property type="entry name" value="AbfB_ABD"/>
</dbReference>
<gene>
    <name evidence="16" type="primary">otog</name>
</gene>
<dbReference type="Pfam" id="PF25960">
    <property type="entry name" value="Fn1-VW_OTOGL"/>
    <property type="match status" value="1"/>
</dbReference>
<evidence type="ECO:0000256" key="7">
    <source>
        <dbReference type="ARBA" id="ARBA00023180"/>
    </source>
</evidence>
<evidence type="ECO:0000259" key="12">
    <source>
        <dbReference type="PROSITE" id="PS01225"/>
    </source>
</evidence>
<dbReference type="EC" id="3.1.26.4" evidence="3"/>
<dbReference type="Gene3D" id="3.30.70.270">
    <property type="match status" value="2"/>
</dbReference>
<feature type="region of interest" description="Disordered" evidence="11">
    <location>
        <begin position="2136"/>
        <end position="2164"/>
    </location>
</feature>
<dbReference type="Pfam" id="PF25961">
    <property type="entry name" value="OTOGL_N"/>
    <property type="match status" value="1"/>
</dbReference>
<dbReference type="InterPro" id="IPR000477">
    <property type="entry name" value="RT_dom"/>
</dbReference>
<feature type="compositionally biased region" description="Polar residues" evidence="11">
    <location>
        <begin position="2136"/>
        <end position="2157"/>
    </location>
</feature>
<dbReference type="RefSeq" id="XP_053532419.1">
    <property type="nucleotide sequence ID" value="XM_053676444.1"/>
</dbReference>
<evidence type="ECO:0000256" key="3">
    <source>
        <dbReference type="ARBA" id="ARBA00012180"/>
    </source>
</evidence>
<protein>
    <recommendedName>
        <fullName evidence="3">ribonuclease H</fullName>
        <ecNumber evidence="3">3.1.26.4</ecNumber>
    </recommendedName>
</protein>
<feature type="disulfide bond" evidence="10">
    <location>
        <begin position="242"/>
        <end position="252"/>
    </location>
</feature>
<evidence type="ECO:0000256" key="5">
    <source>
        <dbReference type="ARBA" id="ARBA00022737"/>
    </source>
</evidence>
<keyword evidence="4" id="KW-0964">Secreted</keyword>
<evidence type="ECO:0000259" key="14">
    <source>
        <dbReference type="PROSITE" id="PS51233"/>
    </source>
</evidence>
<evidence type="ECO:0000313" key="15">
    <source>
        <dbReference type="Proteomes" id="UP000221080"/>
    </source>
</evidence>
<accession>A0A9F7QXW2</accession>
<dbReference type="GO" id="GO:0005615">
    <property type="term" value="C:extracellular space"/>
    <property type="evidence" value="ECO:0007669"/>
    <property type="project" value="TreeGrafter"/>
</dbReference>
<sequence length="3251" mass="358400">MSQRPVARLSRRKSAECCGTTVLKPDGSMRLCNDFRKLNQVSEFDSYPPTFQPLMDIVLQPHRMFAAAYLDDVVIHSSTWSDHLFHLGEVLNELQKAGLTANPKKCHLGLTEAPYLGYRIGRGMLKPQVKKIKAVKDYPWPTSKKQVCAFLGLAEYYRRFAPNFSSVASPLSDLTKKGQPDRVKWSAEAEQPFQALKEALTGTQETKIAPPATAAVVLKRQLCFSTTNVLDGRRACGGTDPCMFPCLDGHHCLYADSCNCSSYQATGSHCQTVPNTGLEREMTCRSWGQYNYETFDGLYYYFPGKCSYTLLKDCEDNTKSSVFIQLHNDPECNSNPYSCRRSVSLFLPWEGEIRLQGFNVTFKGQSLQLPHNFHNIELERISNYILVSQHQVFMLAWQGLSSSIYIKMSPEFVGRTCGLCGNFNADVQDDLKTSYGVFTDNLAMFGNSWMEEEPQKLTCPMVPSLYPFPCSAQEPHNLLKVEEVCTALLKDPFTSCHEFVSPYSYMASCSNDLCMSGSSGDMVCQVFTEYTRACAHAGHPLHNWRAHFPQCGIECPAELLYRECITCCPVHCNIEHICIDSKLQCLDGCYCPDDLIYEDGICVKPSDCPCEHQGMLYPSGHTIQEQCNNCTCVGGVWNCTEHSCPGECSVTGDMYFQSFDGRVYTFPATCQYVLARSRSPGGFIVTIQNTPCGPNLDGACIQSVNLVLNEDPRTEVTLSHSGEVYMASQIRISLPYSDEMFQIQEVSSMFVQVKTVQGLRLQYNWKEFRLYLQLAELWRDDTVGLCGTFNGNIQDDFLAPSGMIESSPNLFGNAWRLSSACMPRPSLPQLDPCDTHQQAASFAVEKCDVLMQEVFAVCHEHVSPMAFQLQCHADVCRCGTQCLCAALAHYTRACRKHSIIIEFRSHVPECAVTCPPTMEYGVCVSSCERHCLSLSLTQFCGDECEEGCVCPQGTYYSTHTQTCVKRSECPCSFLGADYSPGDVILTSSDIQICQDGKIVSQSINTDTLCPPGQVYEDCGNMVEGLSSSKGLACVHTCESYLLNLTCSSHEPCVPGCICPPGFLKHGDECFEPIACPCLWKGKEYYPGDRVSSPCHHCVCQHGSFQCDFRPCASMCTVYGDRHYRTFDGLLFDYIGDCKVYLLKSSTDVTMSVTAENVDCFESGVICRKSILISIGQSIIVFDNEDGKPNPSSVIDRQNVYILNSGYFTIIHLTQHEISVLWDRKTTIHIQAGPRWQGKLSGLCGNFDLKTVNEMKTPDNMDLSTPQEFGNSWTAAECIKSADIRHPCTLNPIREPFAKRQCGILLSEVFQACHPVVDVTWYYMNCLADTCSCSHGGDCECFCTSLATYAHSCCQQGIPIDWRSPSLCSYDCEYYNKVLGKGPYRLLTYIEKNLLLAANRTSGLVFLKRGVSSTDGVVTLFMMTPGLSKTRPHDSSLVSFEAADRPNYFLLAERSGHIRLRKWEDSREFCDAATFILHRDTWITGFDSLESLMWPGFFLQYMLYKLQLLKYNHSARYRRATLFKLAGSTTDYSMSPQCQWRYESCTRPCFRTCSDPAALSCVTILKVEGCLPQCPAHMVMDEMTQRCVYLEDCIKPPVTLPEFNLTPTAVTSSTLATATVSTIAATEALSTTISHTKSSPPKLSSTAFTTFTTHSSTLLSIPNTTATIPVADESMKTSSYPPKSLFSTPRTITVPTTNVSTSNITRTMTTTVRATVTPTVSISTNSSVTSSMDVSPTSAKLLSRISTLPSILAFTTEGTTESTSETLRVPPGTTSTEPATFSKTSTVRTTKTPEIYTTSTETFTAETFTLTKSLALDLSTSVTSAYPSVPAPLQTLTIMPPTITPRYSTELTTAVSAFSTLKTSTVSQREPSVAHTKENTMPTSLFVVKTSTPHLPVKPRETTQTSSVASYPMSKQPVTTKTIADINPTTQITTVPSTVSRAEAVETTATTTFQPISMLYTTHASWPPGVPPIEDTHATTHWRMSQTTTTGTPSTDSIPPTLPESTTKAAVPTLMTSLQVPSLTTRTTVLPSAIAHVISLLPPSHILPIHMTTPITSPLVSIGTLAKPTTTSSTESHLGPLSYSSSTTAHLSKFNTFKTHSRQPSTSTSTAEIKIKTTVQPYMPAVTMVTSAVLPQTQVTGSAATSRTAKPRPSTTESPKIEATHFLPHTDKFELSTNTQSTSSPQMTSSTEKVATIVTPNIISAVAPTMHKTSRITMTTHIPPPIVTEKPTKITTTEKTLATTAKPVSQTISSPFTFSTIHSTKTSLQKTENRTAMDTTATSVSTSTSTTASRAPDYTTTASERTIFLTLSPSDEMTSATHITERLTSPDMSQTSSPAVLTATTPYITQTKHWITPTEEFLTLTPTSPKDVGPSKVCTEPYSVVVDECTKLICVNGQLVLFNKSQICPYDSSPPNCGLLGFAVLINGDKCCPKWDCPCRCSVFPDINVVTFDGNSIALYKAAAYVVTQLMNETVTILVKECHSSDSTFVWNFTHLCLAALNITHDSNQVLIHRLQRQVYVNSRYAKPRLKKYGFEILDTGIMYLIWTPAGLKIQWFHSTGMMVIETETYANKVSTMGLCGCCDGNSLNDLLLPNGTVVADDEDPAVFIDSWQIPNTTSYVSQSRRREVNCSTSDCSDCLNMLNNFTFTACHSYVPPATFCEIWVRDAEYVNNPCMALAAYVASCHKFNVCIKWRSPDYCPFVCPGTLQYQACLPTCTAPSCPNKEFEYDTVQCSGMSEGCMCPEGTLLHRPYAAICISPVKCACTDSFGTPRALGEVWKASVDGCCMYRCESDGIVPVEFECSDVPQPVCTRAGEISISLADDNSCCTQRVCVCNQSACETTLMDCKFGQKLVSYFRHDSCCPEYTCECDPDQCVLDVPMCREDQTLIATRTEGSCCLAYICMCDICSEPIPECVDGEMLTVDSNSTDRCCPTYHCLCEPSRCSVITCPVGMVAVSTMVPEQCCPSQECRCACERISQPKCGLGENLQLDSAFMADPENHCGCRHYHCVRSAVCVDGKRGVMRPGQTLMEHSALGVCYTTRCTHRFDSATGFYLIKASSINCTAQCQPNQVYIPPKDQSACCGVCKNVSCVYHNDNGSLALYKPGKSWVSDCMRYDCTDTQSGPVLVSYSYSCPPFNETECMKIGGTVMTYMDGCCKTCKEDGKSCQKVTVRMTIRKNDCRSNRPVNIVSCDGKCPSASIYNYNINTYARFCKCCREMGLQRRSVQLYCSGNSTWVNYSIQEPTDCSCQWS</sequence>
<dbReference type="SUPFAM" id="SSF56672">
    <property type="entry name" value="DNA/RNA polymerases"/>
    <property type="match status" value="1"/>
</dbReference>
<dbReference type="GO" id="GO:0007399">
    <property type="term" value="P:nervous system development"/>
    <property type="evidence" value="ECO:0007669"/>
    <property type="project" value="UniProtKB-ARBA"/>
</dbReference>
<dbReference type="Pfam" id="PF01826">
    <property type="entry name" value="TIL"/>
    <property type="match status" value="2"/>
</dbReference>
<dbReference type="InterPro" id="IPR058755">
    <property type="entry name" value="Fn1-VW_OTOGL"/>
</dbReference>
<evidence type="ECO:0000256" key="6">
    <source>
        <dbReference type="ARBA" id="ARBA00023157"/>
    </source>
</evidence>
<dbReference type="Pfam" id="PF00094">
    <property type="entry name" value="VWD"/>
    <property type="match status" value="4"/>
</dbReference>
<dbReference type="PROSITE" id="PS50026">
    <property type="entry name" value="EGF_3"/>
    <property type="match status" value="1"/>
</dbReference>
<feature type="disulfide bond" evidence="9">
    <location>
        <begin position="3180"/>
        <end position="3229"/>
    </location>
</feature>
<dbReference type="InterPro" id="IPR036084">
    <property type="entry name" value="Ser_inhib-like_sf"/>
</dbReference>
<dbReference type="GO" id="GO:0031012">
    <property type="term" value="C:extracellular matrix"/>
    <property type="evidence" value="ECO:0007669"/>
    <property type="project" value="TreeGrafter"/>
</dbReference>
<comment type="subcellular location">
    <subcellularLocation>
        <location evidence="1">Secreted</location>
    </subcellularLocation>
</comment>
<dbReference type="PROSITE" id="PS51233">
    <property type="entry name" value="VWFD"/>
    <property type="match status" value="4"/>
</dbReference>
<dbReference type="SMART" id="SM00216">
    <property type="entry name" value="VWD"/>
    <property type="match status" value="4"/>
</dbReference>
<dbReference type="PROSITE" id="PS01225">
    <property type="entry name" value="CTCK_2"/>
    <property type="match status" value="1"/>
</dbReference>
<dbReference type="InterPro" id="IPR014853">
    <property type="entry name" value="VWF/SSPO/ZAN-like_Cys-rich_dom"/>
</dbReference>
<feature type="domain" description="VWFD" evidence="14">
    <location>
        <begin position="2438"/>
        <end position="2619"/>
    </location>
</feature>
<dbReference type="InterPro" id="IPR050780">
    <property type="entry name" value="Mucin_vWF_Thrombospondin_sf"/>
</dbReference>
<evidence type="ECO:0000256" key="9">
    <source>
        <dbReference type="PROSITE-ProRule" id="PRU00039"/>
    </source>
</evidence>
<feature type="compositionally biased region" description="Polar residues" evidence="11">
    <location>
        <begin position="1771"/>
        <end position="1787"/>
    </location>
</feature>
<evidence type="ECO:0000256" key="10">
    <source>
        <dbReference type="PROSITE-ProRule" id="PRU00076"/>
    </source>
</evidence>
<evidence type="ECO:0000259" key="13">
    <source>
        <dbReference type="PROSITE" id="PS50026"/>
    </source>
</evidence>
<dbReference type="FunFam" id="3.30.70.270:FF:000020">
    <property type="entry name" value="Transposon Tf2-6 polyprotein-like Protein"/>
    <property type="match status" value="1"/>
</dbReference>
<feature type="domain" description="VWFD" evidence="14">
    <location>
        <begin position="282"/>
        <end position="460"/>
    </location>
</feature>
<keyword evidence="10" id="KW-0245">EGF-like domain</keyword>
<dbReference type="PANTHER" id="PTHR11339">
    <property type="entry name" value="EXTRACELLULAR MATRIX GLYCOPROTEIN RELATED"/>
    <property type="match status" value="1"/>
</dbReference>
<dbReference type="SUPFAM" id="SSF57567">
    <property type="entry name" value="Serine protease inhibitors"/>
    <property type="match status" value="3"/>
</dbReference>
<dbReference type="CTD" id="340990"/>
<dbReference type="InterPro" id="IPR036195">
    <property type="entry name" value="AbfB_ABD_sf"/>
</dbReference>
<dbReference type="GO" id="GO:0004523">
    <property type="term" value="F:RNA-DNA hybrid ribonuclease activity"/>
    <property type="evidence" value="ECO:0007669"/>
    <property type="project" value="UniProtKB-EC"/>
</dbReference>
<dbReference type="InterPro" id="IPR006207">
    <property type="entry name" value="Cys_knot_C"/>
</dbReference>
<feature type="domain" description="VWFD" evidence="14">
    <location>
        <begin position="646"/>
        <end position="822"/>
    </location>
</feature>
<reference evidence="16" key="2">
    <citation type="submission" date="2025-08" db="UniProtKB">
        <authorList>
            <consortium name="RefSeq"/>
        </authorList>
    </citation>
    <scope>IDENTIFICATION</scope>
    <source>
        <tissue evidence="16">Blood</tissue>
    </source>
</reference>
<keyword evidence="6 10" id="KW-1015">Disulfide bond</keyword>
<dbReference type="SUPFAM" id="SSF110221">
    <property type="entry name" value="AbfB domain"/>
    <property type="match status" value="1"/>
</dbReference>
<dbReference type="PANTHER" id="PTHR11339:SF228">
    <property type="entry name" value="OTOGELIN"/>
    <property type="match status" value="1"/>
</dbReference>
<dbReference type="OrthoDB" id="8921018at2759"/>
<evidence type="ECO:0000256" key="1">
    <source>
        <dbReference type="ARBA" id="ARBA00004613"/>
    </source>
</evidence>
<feature type="compositionally biased region" description="Low complexity" evidence="11">
    <location>
        <begin position="2275"/>
        <end position="2294"/>
    </location>
</feature>
<organism evidence="15 16">
    <name type="scientific">Ictalurus punctatus</name>
    <name type="common">Channel catfish</name>
    <name type="synonym">Silurus punctatus</name>
    <dbReference type="NCBI Taxonomy" id="7998"/>
    <lineage>
        <taxon>Eukaryota</taxon>
        <taxon>Metazoa</taxon>
        <taxon>Chordata</taxon>
        <taxon>Craniata</taxon>
        <taxon>Vertebrata</taxon>
        <taxon>Euteleostomi</taxon>
        <taxon>Actinopterygii</taxon>
        <taxon>Neopterygii</taxon>
        <taxon>Teleostei</taxon>
        <taxon>Ostariophysi</taxon>
        <taxon>Siluriformes</taxon>
        <taxon>Ictaluridae</taxon>
        <taxon>Ictalurus</taxon>
    </lineage>
</organism>
<dbReference type="Gene3D" id="2.10.25.10">
    <property type="entry name" value="Laminin"/>
    <property type="match status" value="3"/>
</dbReference>
<dbReference type="InterPro" id="IPR001007">
    <property type="entry name" value="VWF_dom"/>
</dbReference>
<dbReference type="Pfam" id="PF08742">
    <property type="entry name" value="C8"/>
    <property type="match status" value="4"/>
</dbReference>
<feature type="domain" description="CTCK" evidence="12">
    <location>
        <begin position="3166"/>
        <end position="3251"/>
    </location>
</feature>
<feature type="domain" description="VWFD" evidence="14">
    <location>
        <begin position="1113"/>
        <end position="1281"/>
    </location>
</feature>
<evidence type="ECO:0000256" key="4">
    <source>
        <dbReference type="ARBA" id="ARBA00022525"/>
    </source>
</evidence>
<evidence type="ECO:0000256" key="8">
    <source>
        <dbReference type="ARBA" id="ARBA00061260"/>
    </source>
</evidence>
<dbReference type="Proteomes" id="UP000221080">
    <property type="component" value="Chromosome 27"/>
</dbReference>